<sequence>DHKDGNWWLEWDSTVVGYWPSSLFSHLADNATSVQFGGEIVNNGPSGVHTVTQMGSGYFPEEGYGRAAYTRNLQVVDATNTLVPVQSLSLTAGRPNCYNITKGINTEWGTHFFFGGPGRSDVCP</sequence>
<dbReference type="Pfam" id="PF03080">
    <property type="entry name" value="Neprosin"/>
    <property type="match status" value="1"/>
</dbReference>
<comment type="caution">
    <text evidence="2">The sequence shown here is derived from an EMBL/GenBank/DDBJ whole genome shotgun (WGS) entry which is preliminary data.</text>
</comment>
<organism evidence="2 3">
    <name type="scientific">Ensete ventricosum</name>
    <name type="common">Abyssinian banana</name>
    <name type="synonym">Musa ensete</name>
    <dbReference type="NCBI Taxonomy" id="4639"/>
    <lineage>
        <taxon>Eukaryota</taxon>
        <taxon>Viridiplantae</taxon>
        <taxon>Streptophyta</taxon>
        <taxon>Embryophyta</taxon>
        <taxon>Tracheophyta</taxon>
        <taxon>Spermatophyta</taxon>
        <taxon>Magnoliopsida</taxon>
        <taxon>Liliopsida</taxon>
        <taxon>Zingiberales</taxon>
        <taxon>Musaceae</taxon>
        <taxon>Ensete</taxon>
    </lineage>
</organism>
<protein>
    <recommendedName>
        <fullName evidence="1">Neprosin PEP catalytic domain-containing protein</fullName>
    </recommendedName>
</protein>
<feature type="non-terminal residue" evidence="2">
    <location>
        <position position="1"/>
    </location>
</feature>
<dbReference type="EMBL" id="AMZH03014051">
    <property type="protein sequence ID" value="RRT48293.1"/>
    <property type="molecule type" value="Genomic_DNA"/>
</dbReference>
<dbReference type="AlphaFoldDB" id="A0A426Y981"/>
<accession>A0A426Y981</accession>
<gene>
    <name evidence="2" type="ORF">B296_00012262</name>
</gene>
<evidence type="ECO:0000313" key="3">
    <source>
        <dbReference type="Proteomes" id="UP000287651"/>
    </source>
</evidence>
<dbReference type="PROSITE" id="PS52045">
    <property type="entry name" value="NEPROSIN_PEP_CD"/>
    <property type="match status" value="1"/>
</dbReference>
<dbReference type="Proteomes" id="UP000287651">
    <property type="component" value="Unassembled WGS sequence"/>
</dbReference>
<name>A0A426Y981_ENSVE</name>
<reference evidence="2 3" key="1">
    <citation type="journal article" date="2014" name="Agronomy (Basel)">
        <title>A Draft Genome Sequence for Ensete ventricosum, the Drought-Tolerant Tree Against Hunger.</title>
        <authorList>
            <person name="Harrison J."/>
            <person name="Moore K.A."/>
            <person name="Paszkiewicz K."/>
            <person name="Jones T."/>
            <person name="Grant M."/>
            <person name="Ambacheew D."/>
            <person name="Muzemil S."/>
            <person name="Studholme D.J."/>
        </authorList>
    </citation>
    <scope>NUCLEOTIDE SEQUENCE [LARGE SCALE GENOMIC DNA]</scope>
</reference>
<dbReference type="InterPro" id="IPR053168">
    <property type="entry name" value="Glutamic_endopeptidase"/>
</dbReference>
<evidence type="ECO:0000259" key="1">
    <source>
        <dbReference type="PROSITE" id="PS52045"/>
    </source>
</evidence>
<dbReference type="PANTHER" id="PTHR31589:SF254">
    <property type="entry name" value="OS01G0547133 PROTEIN"/>
    <property type="match status" value="1"/>
</dbReference>
<feature type="domain" description="Neprosin PEP catalytic" evidence="1">
    <location>
        <begin position="1"/>
        <end position="124"/>
    </location>
</feature>
<dbReference type="PANTHER" id="PTHR31589">
    <property type="entry name" value="PROTEIN, PUTATIVE (DUF239)-RELATED-RELATED"/>
    <property type="match status" value="1"/>
</dbReference>
<proteinExistence type="predicted"/>
<dbReference type="InterPro" id="IPR004314">
    <property type="entry name" value="Neprosin"/>
</dbReference>
<evidence type="ECO:0000313" key="2">
    <source>
        <dbReference type="EMBL" id="RRT48293.1"/>
    </source>
</evidence>